<comment type="caution">
    <text evidence="3">The sequence shown here is derived from an EMBL/GenBank/DDBJ whole genome shotgun (WGS) entry which is preliminary data.</text>
</comment>
<dbReference type="PANTHER" id="PTHR20875:SF0">
    <property type="entry name" value="GH12158P"/>
    <property type="match status" value="1"/>
</dbReference>
<dbReference type="PANTHER" id="PTHR20875">
    <property type="entry name" value="EF-HAND CALCIUM-BINDING DOMAIN-CONTAINING PROTEIN 6-RELATED"/>
    <property type="match status" value="1"/>
</dbReference>
<keyword evidence="1" id="KW-0106">Calcium</keyword>
<accession>A0ABQ7J8T6</accession>
<name>A0ABQ7J8T6_9APIC</name>
<dbReference type="Proteomes" id="UP000823046">
    <property type="component" value="Unassembled WGS sequence"/>
</dbReference>
<dbReference type="PROSITE" id="PS50222">
    <property type="entry name" value="EF_HAND_2"/>
    <property type="match status" value="2"/>
</dbReference>
<dbReference type="InterPro" id="IPR011992">
    <property type="entry name" value="EF-hand-dom_pair"/>
</dbReference>
<evidence type="ECO:0000259" key="2">
    <source>
        <dbReference type="PROSITE" id="PS50222"/>
    </source>
</evidence>
<keyword evidence="4" id="KW-1185">Reference proteome</keyword>
<dbReference type="InterPro" id="IPR002048">
    <property type="entry name" value="EF_hand_dom"/>
</dbReference>
<gene>
    <name evidence="3" type="ORF">IE077_003210</name>
</gene>
<proteinExistence type="predicted"/>
<organism evidence="3 4">
    <name type="scientific">Cardiosporidium cionae</name>
    <dbReference type="NCBI Taxonomy" id="476202"/>
    <lineage>
        <taxon>Eukaryota</taxon>
        <taxon>Sar</taxon>
        <taxon>Alveolata</taxon>
        <taxon>Apicomplexa</taxon>
        <taxon>Aconoidasida</taxon>
        <taxon>Nephromycida</taxon>
        <taxon>Cardiosporidium</taxon>
    </lineage>
</organism>
<dbReference type="Gene3D" id="1.10.238.10">
    <property type="entry name" value="EF-hand"/>
    <property type="match status" value="2"/>
</dbReference>
<evidence type="ECO:0000256" key="1">
    <source>
        <dbReference type="ARBA" id="ARBA00022837"/>
    </source>
</evidence>
<feature type="domain" description="EF-hand" evidence="2">
    <location>
        <begin position="183"/>
        <end position="218"/>
    </location>
</feature>
<dbReference type="InterPro" id="IPR018247">
    <property type="entry name" value="EF_Hand_1_Ca_BS"/>
</dbReference>
<feature type="domain" description="EF-hand" evidence="2">
    <location>
        <begin position="41"/>
        <end position="76"/>
    </location>
</feature>
<evidence type="ECO:0000313" key="4">
    <source>
        <dbReference type="Proteomes" id="UP000823046"/>
    </source>
</evidence>
<protein>
    <recommendedName>
        <fullName evidence="2">EF-hand domain-containing protein</fullName>
    </recommendedName>
</protein>
<dbReference type="CDD" id="cd00051">
    <property type="entry name" value="EFh"/>
    <property type="match status" value="1"/>
</dbReference>
<evidence type="ECO:0000313" key="3">
    <source>
        <dbReference type="EMBL" id="KAF8820408.1"/>
    </source>
</evidence>
<dbReference type="PROSITE" id="PS00018">
    <property type="entry name" value="EF_HAND_1"/>
    <property type="match status" value="1"/>
</dbReference>
<reference evidence="3 4" key="1">
    <citation type="journal article" date="2020" name="bioRxiv">
        <title>Metabolic contributions of an alphaproteobacterial endosymbiont in the apicomplexan Cardiosporidium cionae.</title>
        <authorList>
            <person name="Hunter E.S."/>
            <person name="Paight C.J."/>
            <person name="Lane C.E."/>
        </authorList>
    </citation>
    <scope>NUCLEOTIDE SEQUENCE [LARGE SCALE GENOMIC DNA]</scope>
    <source>
        <strain evidence="3">ESH_2018</strain>
    </source>
</reference>
<dbReference type="SMART" id="SM00054">
    <property type="entry name" value="EFh"/>
    <property type="match status" value="4"/>
</dbReference>
<dbReference type="Pfam" id="PF13499">
    <property type="entry name" value="EF-hand_7"/>
    <property type="match status" value="2"/>
</dbReference>
<sequence>MQSIGRAILADKTETARRYFEEQDAADITENPTERRRSSALRAVALFQKFRDFDNSGDGYLSYEDFATAISRLPLEQISEEIGFQLTLQAILKIAEAIDVTRSKRINYFEFLQAFHVVDGNSRVSVAEELWNHICTVLYQHRTSLRAALHQIDSQCDGKVTMAHFRAAIETLNTILGFHITPLTDEQIDSLAHFIDVDVDGLFNYEEFLDCFHPVDTMKPKYEVSSLRMTSPSAHLYLDEQDSSLISRRRRAFLNQVQPS</sequence>
<dbReference type="EMBL" id="JADAQX010000393">
    <property type="protein sequence ID" value="KAF8820408.1"/>
    <property type="molecule type" value="Genomic_DNA"/>
</dbReference>
<dbReference type="InterPro" id="IPR052603">
    <property type="entry name" value="EFCB6"/>
</dbReference>
<dbReference type="SUPFAM" id="SSF47473">
    <property type="entry name" value="EF-hand"/>
    <property type="match status" value="1"/>
</dbReference>